<evidence type="ECO:0000256" key="4">
    <source>
        <dbReference type="PROSITE-ProRule" id="PRU00335"/>
    </source>
</evidence>
<dbReference type="RefSeq" id="WP_114472606.1">
    <property type="nucleotide sequence ID" value="NZ_QPJK01000018.1"/>
</dbReference>
<evidence type="ECO:0000256" key="2">
    <source>
        <dbReference type="ARBA" id="ARBA00023125"/>
    </source>
</evidence>
<reference evidence="7 8" key="1">
    <citation type="submission" date="2018-07" db="EMBL/GenBank/DDBJ databases">
        <title>Genomic Encyclopedia of Type Strains, Phase IV (KMG-IV): sequencing the most valuable type-strain genomes for metagenomic binning, comparative biology and taxonomic classification.</title>
        <authorList>
            <person name="Goeker M."/>
        </authorList>
    </citation>
    <scope>NUCLEOTIDE SEQUENCE [LARGE SCALE GENOMIC DNA]</scope>
    <source>
        <strain evidence="7 8">DSM 21634</strain>
    </source>
</reference>
<dbReference type="Proteomes" id="UP000252884">
    <property type="component" value="Unassembled WGS sequence"/>
</dbReference>
<organism evidence="7 8">
    <name type="scientific">Pseudorhodoferax soli</name>
    <dbReference type="NCBI Taxonomy" id="545864"/>
    <lineage>
        <taxon>Bacteria</taxon>
        <taxon>Pseudomonadati</taxon>
        <taxon>Pseudomonadota</taxon>
        <taxon>Betaproteobacteria</taxon>
        <taxon>Burkholderiales</taxon>
        <taxon>Comamonadaceae</taxon>
    </lineage>
</organism>
<dbReference type="InterPro" id="IPR036271">
    <property type="entry name" value="Tet_transcr_reg_TetR-rel_C_sf"/>
</dbReference>
<evidence type="ECO:0000256" key="3">
    <source>
        <dbReference type="ARBA" id="ARBA00023163"/>
    </source>
</evidence>
<evidence type="ECO:0000259" key="6">
    <source>
        <dbReference type="PROSITE" id="PS50977"/>
    </source>
</evidence>
<proteinExistence type="predicted"/>
<dbReference type="PROSITE" id="PS50977">
    <property type="entry name" value="HTH_TETR_2"/>
    <property type="match status" value="1"/>
</dbReference>
<dbReference type="GO" id="GO:0000976">
    <property type="term" value="F:transcription cis-regulatory region binding"/>
    <property type="evidence" value="ECO:0007669"/>
    <property type="project" value="TreeGrafter"/>
</dbReference>
<dbReference type="InterPro" id="IPR001647">
    <property type="entry name" value="HTH_TetR"/>
</dbReference>
<keyword evidence="2 4" id="KW-0238">DNA-binding</keyword>
<evidence type="ECO:0000313" key="8">
    <source>
        <dbReference type="Proteomes" id="UP000252884"/>
    </source>
</evidence>
<keyword evidence="3" id="KW-0804">Transcription</keyword>
<dbReference type="SUPFAM" id="SSF46689">
    <property type="entry name" value="Homeodomain-like"/>
    <property type="match status" value="1"/>
</dbReference>
<keyword evidence="1" id="KW-0805">Transcription regulation</keyword>
<evidence type="ECO:0000256" key="5">
    <source>
        <dbReference type="SAM" id="MobiDB-lite"/>
    </source>
</evidence>
<dbReference type="AlphaFoldDB" id="A0A368X6I4"/>
<feature type="compositionally biased region" description="Low complexity" evidence="5">
    <location>
        <begin position="8"/>
        <end position="21"/>
    </location>
</feature>
<comment type="caution">
    <text evidence="4">Lacks conserved residue(s) required for the propagation of feature annotation.</text>
</comment>
<protein>
    <submittedName>
        <fullName evidence="7">TetR family transcriptional regulator</fullName>
    </submittedName>
</protein>
<dbReference type="InterPro" id="IPR041586">
    <property type="entry name" value="PsrA_TetR_C"/>
</dbReference>
<comment type="caution">
    <text evidence="7">The sequence shown here is derived from an EMBL/GenBank/DDBJ whole genome shotgun (WGS) entry which is preliminary data.</text>
</comment>
<name>A0A368X6I4_9BURK</name>
<dbReference type="EMBL" id="QPJK01000018">
    <property type="protein sequence ID" value="RCW63621.1"/>
    <property type="molecule type" value="Genomic_DNA"/>
</dbReference>
<dbReference type="GO" id="GO:0003700">
    <property type="term" value="F:DNA-binding transcription factor activity"/>
    <property type="evidence" value="ECO:0007669"/>
    <property type="project" value="TreeGrafter"/>
</dbReference>
<evidence type="ECO:0000313" key="7">
    <source>
        <dbReference type="EMBL" id="RCW63621.1"/>
    </source>
</evidence>
<keyword evidence="8" id="KW-1185">Reference proteome</keyword>
<dbReference type="Gene3D" id="1.10.357.10">
    <property type="entry name" value="Tetracycline Repressor, domain 2"/>
    <property type="match status" value="1"/>
</dbReference>
<feature type="region of interest" description="Disordered" evidence="5">
    <location>
        <begin position="1"/>
        <end position="23"/>
    </location>
</feature>
<dbReference type="OrthoDB" id="6684185at2"/>
<accession>A0A368X6I4</accession>
<gene>
    <name evidence="7" type="ORF">DES41_11817</name>
</gene>
<dbReference type="Pfam" id="PF00440">
    <property type="entry name" value="TetR_N"/>
    <property type="match status" value="1"/>
</dbReference>
<dbReference type="SUPFAM" id="SSF48498">
    <property type="entry name" value="Tetracyclin repressor-like, C-terminal domain"/>
    <property type="match status" value="1"/>
</dbReference>
<dbReference type="PANTHER" id="PTHR30055:SF234">
    <property type="entry name" value="HTH-TYPE TRANSCRIPTIONAL REGULATOR BETI"/>
    <property type="match status" value="1"/>
</dbReference>
<feature type="domain" description="HTH tetR-type" evidence="6">
    <location>
        <begin position="21"/>
        <end position="82"/>
    </location>
</feature>
<dbReference type="InterPro" id="IPR050109">
    <property type="entry name" value="HTH-type_TetR-like_transc_reg"/>
</dbReference>
<evidence type="ECO:0000256" key="1">
    <source>
        <dbReference type="ARBA" id="ARBA00023015"/>
    </source>
</evidence>
<sequence>MATTGSTPKPKASPRAAASKSEGTELLLETAQRLFAERGIDAVSMREIAREAGQRNNSALHYHFGSKEALVRAILQAGMRELDILRNDYISRLLATERQRDVRGLVEALVWPLASKLMTSNGNTYNRFLAAVQLHPDIELSAATADDIDRGFRRVYQYMGPALPELPETLLRQRYLSAISYLFFSLADFERVSARRSRKNRGFDMQRAIENLIDMLTGALTAPVSTQVRQRLTGAQAPTEEDQTA</sequence>
<dbReference type="Pfam" id="PF17939">
    <property type="entry name" value="TetR_C_30"/>
    <property type="match status" value="1"/>
</dbReference>
<dbReference type="PANTHER" id="PTHR30055">
    <property type="entry name" value="HTH-TYPE TRANSCRIPTIONAL REGULATOR RUTR"/>
    <property type="match status" value="1"/>
</dbReference>
<dbReference type="InterPro" id="IPR009057">
    <property type="entry name" value="Homeodomain-like_sf"/>
</dbReference>